<proteinExistence type="predicted"/>
<accession>A0A6J5WC29</accession>
<evidence type="ECO:0000313" key="2">
    <source>
        <dbReference type="Proteomes" id="UP000507245"/>
    </source>
</evidence>
<dbReference type="OrthoDB" id="1752247at2759"/>
<dbReference type="Proteomes" id="UP000507245">
    <property type="component" value="Unassembled WGS sequence"/>
</dbReference>
<keyword evidence="2" id="KW-1185">Reference proteome</keyword>
<reference evidence="2" key="1">
    <citation type="journal article" date="2020" name="Genome Biol.">
        <title>Gamete binning: chromosome-level and haplotype-resolved genome assembly enabled by high-throughput single-cell sequencing of gamete genomes.</title>
        <authorList>
            <person name="Campoy J.A."/>
            <person name="Sun H."/>
            <person name="Goel M."/>
            <person name="Jiao W.-B."/>
            <person name="Folz-Donahue K."/>
            <person name="Wang N."/>
            <person name="Rubio M."/>
            <person name="Liu C."/>
            <person name="Kukat C."/>
            <person name="Ruiz D."/>
            <person name="Huettel B."/>
            <person name="Schneeberger K."/>
        </authorList>
    </citation>
    <scope>NUCLEOTIDE SEQUENCE [LARGE SCALE GENOMIC DNA]</scope>
    <source>
        <strain evidence="2">cv. Rojo Pasion</strain>
    </source>
</reference>
<sequence length="265" mass="29209">MSNMRELDLKDCRNLDDIPGLEDSSKFTETIHMEGCTNLSARFRKNILERWAVSGGGGLFFSGNDIPVNEDEIVYIDVPYSDIGALTLCIIYSSDDSQSSGRLSLTVTNRTHRTVFSIFPRTVSGVTPHEDYLWLGRIPNNGLNLKGGDKVHARAEFLREEGKKHLKYFKLVGKSSRLEMPLRIAYTWHQPPSTVANGWGPSWASFSRWLLAQHRIVGSTILSATGISGYIPLYLGFGGNFDLAEKNPCGIGGKLAGAGDNKPGK</sequence>
<gene>
    <name evidence="1" type="ORF">ORAREDHAP_LOCUS10007</name>
</gene>
<name>A0A6J5WC29_PRUAR</name>
<evidence type="ECO:0000313" key="1">
    <source>
        <dbReference type="EMBL" id="CAB4297933.1"/>
    </source>
</evidence>
<protein>
    <submittedName>
        <fullName evidence="1">Uncharacterized protein</fullName>
    </submittedName>
</protein>
<dbReference type="AlphaFoldDB" id="A0A6J5WC29"/>
<dbReference type="EMBL" id="CAEKKB010000001">
    <property type="protein sequence ID" value="CAB4297933.1"/>
    <property type="molecule type" value="Genomic_DNA"/>
</dbReference>
<organism evidence="1 2">
    <name type="scientific">Prunus armeniaca</name>
    <name type="common">Apricot</name>
    <name type="synonym">Armeniaca vulgaris</name>
    <dbReference type="NCBI Taxonomy" id="36596"/>
    <lineage>
        <taxon>Eukaryota</taxon>
        <taxon>Viridiplantae</taxon>
        <taxon>Streptophyta</taxon>
        <taxon>Embryophyta</taxon>
        <taxon>Tracheophyta</taxon>
        <taxon>Spermatophyta</taxon>
        <taxon>Magnoliopsida</taxon>
        <taxon>eudicotyledons</taxon>
        <taxon>Gunneridae</taxon>
        <taxon>Pentapetalae</taxon>
        <taxon>rosids</taxon>
        <taxon>fabids</taxon>
        <taxon>Rosales</taxon>
        <taxon>Rosaceae</taxon>
        <taxon>Amygdaloideae</taxon>
        <taxon>Amygdaleae</taxon>
        <taxon>Prunus</taxon>
    </lineage>
</organism>